<dbReference type="EMBL" id="BSND01000013">
    <property type="protein sequence ID" value="GLQ01090.1"/>
    <property type="molecule type" value="Genomic_DNA"/>
</dbReference>
<reference evidence="1" key="2">
    <citation type="submission" date="2023-01" db="EMBL/GenBank/DDBJ databases">
        <title>Draft genome sequence of Methylophaga thalassica strain NBRC 102424.</title>
        <authorList>
            <person name="Sun Q."/>
            <person name="Mori K."/>
        </authorList>
    </citation>
    <scope>NUCLEOTIDE SEQUENCE</scope>
    <source>
        <strain evidence="1">NBRC 102424</strain>
    </source>
</reference>
<name>A0ABQ5U0M9_9GAMM</name>
<keyword evidence="2" id="KW-1185">Reference proteome</keyword>
<evidence type="ECO:0000313" key="1">
    <source>
        <dbReference type="EMBL" id="GLQ01090.1"/>
    </source>
</evidence>
<reference evidence="1" key="1">
    <citation type="journal article" date="2014" name="Int. J. Syst. Evol. Microbiol.">
        <title>Complete genome of a new Firmicutes species belonging to the dominant human colonic microbiota ('Ruminococcus bicirculans') reveals two chromosomes and a selective capacity to utilize plant glucans.</title>
        <authorList>
            <consortium name="NISC Comparative Sequencing Program"/>
            <person name="Wegmann U."/>
            <person name="Louis P."/>
            <person name="Goesmann A."/>
            <person name="Henrissat B."/>
            <person name="Duncan S.H."/>
            <person name="Flint H.J."/>
        </authorList>
    </citation>
    <scope>NUCLEOTIDE SEQUENCE</scope>
    <source>
        <strain evidence="1">NBRC 102424</strain>
    </source>
</reference>
<organism evidence="1 2">
    <name type="scientific">Methylophaga thalassica</name>
    <dbReference type="NCBI Taxonomy" id="40223"/>
    <lineage>
        <taxon>Bacteria</taxon>
        <taxon>Pseudomonadati</taxon>
        <taxon>Pseudomonadota</taxon>
        <taxon>Gammaproteobacteria</taxon>
        <taxon>Thiotrichales</taxon>
        <taxon>Piscirickettsiaceae</taxon>
        <taxon>Methylophaga</taxon>
    </lineage>
</organism>
<dbReference type="Proteomes" id="UP001161423">
    <property type="component" value="Unassembled WGS sequence"/>
</dbReference>
<evidence type="ECO:0000313" key="2">
    <source>
        <dbReference type="Proteomes" id="UP001161423"/>
    </source>
</evidence>
<accession>A0ABQ5U0M9</accession>
<protein>
    <submittedName>
        <fullName evidence="1">Uncharacterized protein</fullName>
    </submittedName>
</protein>
<gene>
    <name evidence="1" type="ORF">GCM10007891_29430</name>
</gene>
<comment type="caution">
    <text evidence="1">The sequence shown here is derived from an EMBL/GenBank/DDBJ whole genome shotgun (WGS) entry which is preliminary data.</text>
</comment>
<sequence>MCKLRNIAKAKGASPSFDGMCGTKDTIDRIIIDFSLRHAKQATFHNIETFEAFFEEYAMKLGDVDAHMINPRLFSPLLTAVQD</sequence>
<proteinExistence type="predicted"/>